<accession>W9W9Y1</accession>
<keyword evidence="2" id="KW-1185">Reference proteome</keyword>
<dbReference type="EMBL" id="AMGW01000001">
    <property type="protein sequence ID" value="EXJ64768.1"/>
    <property type="molecule type" value="Genomic_DNA"/>
</dbReference>
<dbReference type="HOGENOM" id="CLU_2637876_0_0_1"/>
<gene>
    <name evidence="1" type="ORF">A1O7_01106</name>
</gene>
<dbReference type="RefSeq" id="XP_007753335.1">
    <property type="nucleotide sequence ID" value="XM_007755145.1"/>
</dbReference>
<dbReference type="VEuPathDB" id="FungiDB:A1O7_01106"/>
<organism evidence="1 2">
    <name type="scientific">Cladophialophora yegresii CBS 114405</name>
    <dbReference type="NCBI Taxonomy" id="1182544"/>
    <lineage>
        <taxon>Eukaryota</taxon>
        <taxon>Fungi</taxon>
        <taxon>Dikarya</taxon>
        <taxon>Ascomycota</taxon>
        <taxon>Pezizomycotina</taxon>
        <taxon>Eurotiomycetes</taxon>
        <taxon>Chaetothyriomycetidae</taxon>
        <taxon>Chaetothyriales</taxon>
        <taxon>Herpotrichiellaceae</taxon>
        <taxon>Cladophialophora</taxon>
    </lineage>
</organism>
<evidence type="ECO:0000313" key="2">
    <source>
        <dbReference type="Proteomes" id="UP000019473"/>
    </source>
</evidence>
<dbReference type="OrthoDB" id="417877at2759"/>
<dbReference type="GeneID" id="19175720"/>
<reference evidence="1 2" key="1">
    <citation type="submission" date="2013-03" db="EMBL/GenBank/DDBJ databases">
        <title>The Genome Sequence of Cladophialophora yegresii CBS 114405.</title>
        <authorList>
            <consortium name="The Broad Institute Genomics Platform"/>
            <person name="Cuomo C."/>
            <person name="de Hoog S."/>
            <person name="Gorbushina A."/>
            <person name="Walker B."/>
            <person name="Young S.K."/>
            <person name="Zeng Q."/>
            <person name="Gargeya S."/>
            <person name="Fitzgerald M."/>
            <person name="Haas B."/>
            <person name="Abouelleil A."/>
            <person name="Allen A.W."/>
            <person name="Alvarado L."/>
            <person name="Arachchi H.M."/>
            <person name="Berlin A.M."/>
            <person name="Chapman S.B."/>
            <person name="Gainer-Dewar J."/>
            <person name="Goldberg J."/>
            <person name="Griggs A."/>
            <person name="Gujja S."/>
            <person name="Hansen M."/>
            <person name="Howarth C."/>
            <person name="Imamovic A."/>
            <person name="Ireland A."/>
            <person name="Larimer J."/>
            <person name="McCowan C."/>
            <person name="Murphy C."/>
            <person name="Pearson M."/>
            <person name="Poon T.W."/>
            <person name="Priest M."/>
            <person name="Roberts A."/>
            <person name="Saif S."/>
            <person name="Shea T."/>
            <person name="Sisk P."/>
            <person name="Sykes S."/>
            <person name="Wortman J."/>
            <person name="Nusbaum C."/>
            <person name="Birren B."/>
        </authorList>
    </citation>
    <scope>NUCLEOTIDE SEQUENCE [LARGE SCALE GENOMIC DNA]</scope>
    <source>
        <strain evidence="1 2">CBS 114405</strain>
    </source>
</reference>
<dbReference type="Proteomes" id="UP000019473">
    <property type="component" value="Unassembled WGS sequence"/>
</dbReference>
<protein>
    <submittedName>
        <fullName evidence="1">Uncharacterized protein</fullName>
    </submittedName>
</protein>
<dbReference type="AlphaFoldDB" id="W9W9Y1"/>
<sequence>MCSAEYPAAQPVNHGRCYEVEAKIHMEVVEETLSPQFLEFVPILCGPKGLFNMMPFEHGKAMTIGIFEKAQTDEEIV</sequence>
<proteinExistence type="predicted"/>
<comment type="caution">
    <text evidence="1">The sequence shown here is derived from an EMBL/GenBank/DDBJ whole genome shotgun (WGS) entry which is preliminary data.</text>
</comment>
<evidence type="ECO:0000313" key="1">
    <source>
        <dbReference type="EMBL" id="EXJ64768.1"/>
    </source>
</evidence>
<name>W9W9Y1_9EURO</name>